<keyword evidence="15 19" id="KW-0472">Membrane</keyword>
<dbReference type="KEGG" id="spu:581818"/>
<dbReference type="GO" id="GO:0046513">
    <property type="term" value="P:ceramide biosynthetic process"/>
    <property type="evidence" value="ECO:0000318"/>
    <property type="project" value="GO_Central"/>
</dbReference>
<reference evidence="22" key="1">
    <citation type="submission" date="2015-02" db="EMBL/GenBank/DDBJ databases">
        <title>Genome sequencing for Strongylocentrotus purpuratus.</title>
        <authorList>
            <person name="Murali S."/>
            <person name="Liu Y."/>
            <person name="Vee V."/>
            <person name="English A."/>
            <person name="Wang M."/>
            <person name="Skinner E."/>
            <person name="Han Y."/>
            <person name="Muzny D.M."/>
            <person name="Worley K.C."/>
            <person name="Gibbs R.A."/>
        </authorList>
    </citation>
    <scope>NUCLEOTIDE SEQUENCE</scope>
</reference>
<keyword evidence="9 19" id="KW-0812">Transmembrane</keyword>
<proteinExistence type="inferred from homology"/>
<keyword evidence="11 18" id="KW-0663">Pyridoxal phosphate</keyword>
<evidence type="ECO:0000256" key="9">
    <source>
        <dbReference type="ARBA" id="ARBA00022692"/>
    </source>
</evidence>
<dbReference type="InterPro" id="IPR015424">
    <property type="entry name" value="PyrdxlP-dep_Trfase"/>
</dbReference>
<evidence type="ECO:0000256" key="11">
    <source>
        <dbReference type="ARBA" id="ARBA00022898"/>
    </source>
</evidence>
<evidence type="ECO:0000256" key="16">
    <source>
        <dbReference type="ARBA" id="ARBA00023315"/>
    </source>
</evidence>
<evidence type="ECO:0000256" key="13">
    <source>
        <dbReference type="ARBA" id="ARBA00022989"/>
    </source>
</evidence>
<organism evidence="21 22">
    <name type="scientific">Strongylocentrotus purpuratus</name>
    <name type="common">Purple sea urchin</name>
    <dbReference type="NCBI Taxonomy" id="7668"/>
    <lineage>
        <taxon>Eukaryota</taxon>
        <taxon>Metazoa</taxon>
        <taxon>Echinodermata</taxon>
        <taxon>Eleutherozoa</taxon>
        <taxon>Echinozoa</taxon>
        <taxon>Echinoidea</taxon>
        <taxon>Euechinoidea</taxon>
        <taxon>Echinacea</taxon>
        <taxon>Camarodonta</taxon>
        <taxon>Echinidea</taxon>
        <taxon>Strongylocentrotidae</taxon>
        <taxon>Strongylocentrotus</taxon>
    </lineage>
</organism>
<dbReference type="InterPro" id="IPR015421">
    <property type="entry name" value="PyrdxlP-dep_Trfase_major"/>
</dbReference>
<evidence type="ECO:0000256" key="6">
    <source>
        <dbReference type="ARBA" id="ARBA00008392"/>
    </source>
</evidence>
<dbReference type="Pfam" id="PF00155">
    <property type="entry name" value="Aminotran_1_2"/>
    <property type="match status" value="1"/>
</dbReference>
<evidence type="ECO:0000256" key="19">
    <source>
        <dbReference type="SAM" id="Phobius"/>
    </source>
</evidence>
<evidence type="ECO:0000256" key="4">
    <source>
        <dbReference type="ARBA" id="ARBA00004760"/>
    </source>
</evidence>
<evidence type="ECO:0000256" key="7">
    <source>
        <dbReference type="ARBA" id="ARBA00013220"/>
    </source>
</evidence>
<name>A0A7M7PQB6_STRPU</name>
<evidence type="ECO:0000256" key="1">
    <source>
        <dbReference type="ARBA" id="ARBA00001933"/>
    </source>
</evidence>
<dbReference type="PROSITE" id="PS00599">
    <property type="entry name" value="AA_TRANSFER_CLASS_2"/>
    <property type="match status" value="1"/>
</dbReference>
<keyword evidence="22" id="KW-1185">Reference proteome</keyword>
<dbReference type="Gene3D" id="3.90.1150.10">
    <property type="entry name" value="Aspartate Aminotransferase, domain 1"/>
    <property type="match status" value="1"/>
</dbReference>
<reference evidence="21" key="2">
    <citation type="submission" date="2021-01" db="UniProtKB">
        <authorList>
            <consortium name="EnsemblMetazoa"/>
        </authorList>
    </citation>
    <scope>IDENTIFICATION</scope>
</reference>
<evidence type="ECO:0000313" key="22">
    <source>
        <dbReference type="Proteomes" id="UP000007110"/>
    </source>
</evidence>
<dbReference type="AlphaFoldDB" id="A0A7M7PQB6"/>
<dbReference type="OrthoDB" id="65434at2759"/>
<dbReference type="GO" id="GO:0004758">
    <property type="term" value="F:serine C-palmitoyltransferase activity"/>
    <property type="evidence" value="ECO:0000318"/>
    <property type="project" value="GO_Central"/>
</dbReference>
<keyword evidence="10" id="KW-0256">Endoplasmic reticulum</keyword>
<accession>A0A7M7PQB6</accession>
<evidence type="ECO:0000256" key="5">
    <source>
        <dbReference type="ARBA" id="ARBA00004991"/>
    </source>
</evidence>
<dbReference type="EC" id="2.3.1.50" evidence="7"/>
<evidence type="ECO:0000256" key="2">
    <source>
        <dbReference type="ARBA" id="ARBA00004240"/>
    </source>
</evidence>
<evidence type="ECO:0000313" key="21">
    <source>
        <dbReference type="EnsemblMetazoa" id="XP_030855247"/>
    </source>
</evidence>
<protein>
    <recommendedName>
        <fullName evidence="7">serine C-palmitoyltransferase</fullName>
        <ecNumber evidence="7">2.3.1.50</ecNumber>
    </recommendedName>
</protein>
<comment type="similarity">
    <text evidence="6 18">Belongs to the class-II pyridoxal-phosphate-dependent aminotransferase family.</text>
</comment>
<keyword evidence="13 19" id="KW-1133">Transmembrane helix</keyword>
<evidence type="ECO:0000256" key="10">
    <source>
        <dbReference type="ARBA" id="ARBA00022824"/>
    </source>
</evidence>
<dbReference type="InterPro" id="IPR050087">
    <property type="entry name" value="AON_synthase_class-II"/>
</dbReference>
<comment type="catalytic activity">
    <reaction evidence="17">
        <text>L-serine + hexadecanoyl-CoA + H(+) = 3-oxosphinganine + CO2 + CoA</text>
        <dbReference type="Rhea" id="RHEA:14761"/>
        <dbReference type="ChEBI" id="CHEBI:15378"/>
        <dbReference type="ChEBI" id="CHEBI:16526"/>
        <dbReference type="ChEBI" id="CHEBI:33384"/>
        <dbReference type="ChEBI" id="CHEBI:57287"/>
        <dbReference type="ChEBI" id="CHEBI:57379"/>
        <dbReference type="ChEBI" id="CHEBI:58299"/>
        <dbReference type="EC" id="2.3.1.50"/>
    </reaction>
</comment>
<evidence type="ECO:0000256" key="18">
    <source>
        <dbReference type="RuleBase" id="RU003693"/>
    </source>
</evidence>
<evidence type="ECO:0000256" key="8">
    <source>
        <dbReference type="ARBA" id="ARBA00022679"/>
    </source>
</evidence>
<sequence>MALHRNNRISSRCMESLKNGVSAGGPDIKEDEVHVREFKSDIYKTNGGHFEESFEEAALVTAFLAYLSYLVLSLVGYIQDALRDIGLGKSLAAQESPKLKSFVPLYQDFDSFFTRHVYRKIRDNWNVPIASAPTARFDLMGRSSEDHYWTFKATGETHSAINIGSYNYLGFAEQGGPGMESIENSTLSYGSGVCSTRQELGNLDIHRELETRIAEFCGQEDAMMYGMGFATNALNIPTLMGKGCLVVSDRLNHASLVLGIRLSGASVKVFEHNNMESLEKLLKKAIIEGQPRTQRPWKKILIVVEGIYSMEGSIVRLPELMALKKKYKCYLYLDEAHSIGAIGPTGRGVVEYFGLDPRDVDVMMGTFTKSFGASGGYIAGSKNLIDHLRIHSHSSAYSSSTSAPVVEQILRTVKIIMGEDGSTEGQKRIRALKRNTQYFRRRLRDLGFLTYGNVDSPVVPLLLYYPSKLAAFARECRKRGLAVVIVGFPATPIIEARARICLSASHTIEMLDEALSIIDEVGDLLDVKYSRRSLMKRELNGNCQT</sequence>
<dbReference type="Gene3D" id="3.40.640.10">
    <property type="entry name" value="Type I PLP-dependent aspartate aminotransferase-like (Major domain)"/>
    <property type="match status" value="1"/>
</dbReference>
<evidence type="ECO:0000256" key="14">
    <source>
        <dbReference type="ARBA" id="ARBA00023098"/>
    </source>
</evidence>
<keyword evidence="14" id="KW-0443">Lipid metabolism</keyword>
<dbReference type="GO" id="GO:0046512">
    <property type="term" value="P:sphingosine biosynthetic process"/>
    <property type="evidence" value="ECO:0000318"/>
    <property type="project" value="GO_Central"/>
</dbReference>
<evidence type="ECO:0000256" key="17">
    <source>
        <dbReference type="ARBA" id="ARBA00048528"/>
    </source>
</evidence>
<dbReference type="EnsemblMetazoa" id="XM_030999387">
    <property type="protein sequence ID" value="XP_030855247"/>
    <property type="gene ID" value="LOC581818"/>
</dbReference>
<keyword evidence="12" id="KW-0746">Sphingolipid metabolism</keyword>
<evidence type="ECO:0000256" key="3">
    <source>
        <dbReference type="ARBA" id="ARBA00004370"/>
    </source>
</evidence>
<dbReference type="InParanoid" id="A0A7M7PQB6"/>
<dbReference type="GO" id="GO:0016020">
    <property type="term" value="C:membrane"/>
    <property type="evidence" value="ECO:0007669"/>
    <property type="project" value="UniProtKB-SubCell"/>
</dbReference>
<comment type="cofactor">
    <cofactor evidence="1 18">
        <name>pyridoxal 5'-phosphate</name>
        <dbReference type="ChEBI" id="CHEBI:597326"/>
    </cofactor>
</comment>
<dbReference type="InterPro" id="IPR001917">
    <property type="entry name" value="Aminotrans_II_pyridoxalP_BS"/>
</dbReference>
<evidence type="ECO:0000256" key="15">
    <source>
        <dbReference type="ARBA" id="ARBA00023136"/>
    </source>
</evidence>
<dbReference type="InterPro" id="IPR015422">
    <property type="entry name" value="PyrdxlP-dep_Trfase_small"/>
</dbReference>
<dbReference type="GO" id="GO:0005783">
    <property type="term" value="C:endoplasmic reticulum"/>
    <property type="evidence" value="ECO:0007669"/>
    <property type="project" value="UniProtKB-SubCell"/>
</dbReference>
<dbReference type="GeneID" id="581818"/>
<dbReference type="CDD" id="cd06454">
    <property type="entry name" value="KBL_like"/>
    <property type="match status" value="1"/>
</dbReference>
<comment type="pathway">
    <text evidence="5">Sphingolipid metabolism.</text>
</comment>
<dbReference type="OMA" id="PDEDEIH"/>
<dbReference type="GO" id="GO:0030170">
    <property type="term" value="F:pyridoxal phosphate binding"/>
    <property type="evidence" value="ECO:0007669"/>
    <property type="project" value="InterPro"/>
</dbReference>
<evidence type="ECO:0000259" key="20">
    <source>
        <dbReference type="Pfam" id="PF00155"/>
    </source>
</evidence>
<dbReference type="FunFam" id="3.40.640.10:FF:000047">
    <property type="entry name" value="serine palmitoyltransferase 2 isoform X1"/>
    <property type="match status" value="1"/>
</dbReference>
<feature type="transmembrane region" description="Helical" evidence="19">
    <location>
        <begin position="57"/>
        <end position="78"/>
    </location>
</feature>
<dbReference type="Proteomes" id="UP000007110">
    <property type="component" value="Unassembled WGS sequence"/>
</dbReference>
<evidence type="ECO:0000256" key="12">
    <source>
        <dbReference type="ARBA" id="ARBA00022919"/>
    </source>
</evidence>
<dbReference type="GO" id="GO:0017059">
    <property type="term" value="C:serine palmitoyltransferase complex"/>
    <property type="evidence" value="ECO:0000318"/>
    <property type="project" value="GO_Central"/>
</dbReference>
<dbReference type="RefSeq" id="XP_030855247.1">
    <property type="nucleotide sequence ID" value="XM_030999387.1"/>
</dbReference>
<dbReference type="PANTHER" id="PTHR13693">
    <property type="entry name" value="CLASS II AMINOTRANSFERASE/8-AMINO-7-OXONONANOATE SYNTHASE"/>
    <property type="match status" value="1"/>
</dbReference>
<dbReference type="PANTHER" id="PTHR13693:SF3">
    <property type="entry name" value="LD36009P"/>
    <property type="match status" value="1"/>
</dbReference>
<comment type="pathway">
    <text evidence="4">Lipid metabolism; sphingolipid metabolism.</text>
</comment>
<feature type="domain" description="Aminotransferase class I/classII large" evidence="20">
    <location>
        <begin position="161"/>
        <end position="518"/>
    </location>
</feature>
<keyword evidence="16" id="KW-0012">Acyltransferase</keyword>
<keyword evidence="8" id="KW-0808">Transferase</keyword>
<dbReference type="InterPro" id="IPR004839">
    <property type="entry name" value="Aminotransferase_I/II_large"/>
</dbReference>
<dbReference type="SUPFAM" id="SSF53383">
    <property type="entry name" value="PLP-dependent transferases"/>
    <property type="match status" value="1"/>
</dbReference>
<comment type="subcellular location">
    <subcellularLocation>
        <location evidence="2">Endoplasmic reticulum</location>
    </subcellularLocation>
    <subcellularLocation>
        <location evidence="3">Membrane</location>
    </subcellularLocation>
</comment>